<dbReference type="Proteomes" id="UP001163046">
    <property type="component" value="Unassembled WGS sequence"/>
</dbReference>
<protein>
    <submittedName>
        <fullName evidence="1">Uncharacterized protein</fullName>
    </submittedName>
</protein>
<reference evidence="1" key="1">
    <citation type="submission" date="2023-01" db="EMBL/GenBank/DDBJ databases">
        <title>Genome assembly of the deep-sea coral Lophelia pertusa.</title>
        <authorList>
            <person name="Herrera S."/>
            <person name="Cordes E."/>
        </authorList>
    </citation>
    <scope>NUCLEOTIDE SEQUENCE</scope>
    <source>
        <strain evidence="1">USNM1676648</strain>
        <tissue evidence="1">Polyp</tissue>
    </source>
</reference>
<gene>
    <name evidence="1" type="ORF">OS493_015244</name>
</gene>
<dbReference type="AlphaFoldDB" id="A0A9W9ZDE3"/>
<evidence type="ECO:0000313" key="1">
    <source>
        <dbReference type="EMBL" id="KAJ7379461.1"/>
    </source>
</evidence>
<comment type="caution">
    <text evidence="1">The sequence shown here is derived from an EMBL/GenBank/DDBJ whole genome shotgun (WGS) entry which is preliminary data.</text>
</comment>
<keyword evidence="2" id="KW-1185">Reference proteome</keyword>
<name>A0A9W9ZDE3_9CNID</name>
<dbReference type="EMBL" id="MU826357">
    <property type="protein sequence ID" value="KAJ7379461.1"/>
    <property type="molecule type" value="Genomic_DNA"/>
</dbReference>
<organism evidence="1 2">
    <name type="scientific">Desmophyllum pertusum</name>
    <dbReference type="NCBI Taxonomy" id="174260"/>
    <lineage>
        <taxon>Eukaryota</taxon>
        <taxon>Metazoa</taxon>
        <taxon>Cnidaria</taxon>
        <taxon>Anthozoa</taxon>
        <taxon>Hexacorallia</taxon>
        <taxon>Scleractinia</taxon>
        <taxon>Caryophylliina</taxon>
        <taxon>Caryophylliidae</taxon>
        <taxon>Desmophyllum</taxon>
    </lineage>
</organism>
<accession>A0A9W9ZDE3</accession>
<sequence length="233" mass="26158">MAALEHLVDRLPERLLMPKSCVITLSSDKLEALLRTPCFSVSSLNSWVPRRRLQSPKRLIKLRRTALPPIYCVVYQLAVNAVFQESSPIAIIMVPVLSDFSDLIKEASSHSPSPVWCNWEGKTHSWAGPLPSIQSVASSQHYANATQIPFRDPDHFIAANLQNHLPAWESILVGHPKADELFGYLSLGVDVRDFLVHFKGYFQGRYSRTLEIVRTTKISSPPVSLIASRMVPF</sequence>
<proteinExistence type="predicted"/>
<evidence type="ECO:0000313" key="2">
    <source>
        <dbReference type="Proteomes" id="UP001163046"/>
    </source>
</evidence>